<proteinExistence type="predicted"/>
<evidence type="ECO:0000313" key="2">
    <source>
        <dbReference type="EMBL" id="CAE0283468.1"/>
    </source>
</evidence>
<organism evidence="2">
    <name type="scientific">Spumella elongata</name>
    <dbReference type="NCBI Taxonomy" id="89044"/>
    <lineage>
        <taxon>Eukaryota</taxon>
        <taxon>Sar</taxon>
        <taxon>Stramenopiles</taxon>
        <taxon>Ochrophyta</taxon>
        <taxon>Chrysophyceae</taxon>
        <taxon>Chromulinales</taxon>
        <taxon>Chromulinaceae</taxon>
        <taxon>Spumella</taxon>
    </lineage>
</organism>
<gene>
    <name evidence="2" type="ORF">SELO1098_LOCUS12302</name>
</gene>
<protein>
    <recommendedName>
        <fullName evidence="3">Transmembrane protein 242</fullName>
    </recommendedName>
</protein>
<evidence type="ECO:0008006" key="3">
    <source>
        <dbReference type="Google" id="ProtNLM"/>
    </source>
</evidence>
<feature type="transmembrane region" description="Helical" evidence="1">
    <location>
        <begin position="15"/>
        <end position="33"/>
    </location>
</feature>
<dbReference type="AlphaFoldDB" id="A0A7S3M663"/>
<sequence>MSIKGPEDVGISKTTFFAGSLAVFASGLLLGVHRVMKKEKSSLNIRSQRPEIFLAARALGWGTALCFGAFAAGGAVFSYTTKVTNLQEFDVWARQVGLSVPLPKAPDTPESRAEVKEIEDDINYFMDTVIKGKPDEAEGKE</sequence>
<evidence type="ECO:0000256" key="1">
    <source>
        <dbReference type="SAM" id="Phobius"/>
    </source>
</evidence>
<keyword evidence="1" id="KW-0472">Membrane</keyword>
<feature type="transmembrane region" description="Helical" evidence="1">
    <location>
        <begin position="54"/>
        <end position="79"/>
    </location>
</feature>
<accession>A0A7S3M663</accession>
<reference evidence="2" key="1">
    <citation type="submission" date="2021-01" db="EMBL/GenBank/DDBJ databases">
        <authorList>
            <person name="Corre E."/>
            <person name="Pelletier E."/>
            <person name="Niang G."/>
            <person name="Scheremetjew M."/>
            <person name="Finn R."/>
            <person name="Kale V."/>
            <person name="Holt S."/>
            <person name="Cochrane G."/>
            <person name="Meng A."/>
            <person name="Brown T."/>
            <person name="Cohen L."/>
        </authorList>
    </citation>
    <scope>NUCLEOTIDE SEQUENCE</scope>
    <source>
        <strain evidence="2">CCAP 955/1</strain>
    </source>
</reference>
<dbReference type="EMBL" id="HBIC01024891">
    <property type="protein sequence ID" value="CAE0283468.1"/>
    <property type="molecule type" value="Transcribed_RNA"/>
</dbReference>
<keyword evidence="1" id="KW-1133">Transmembrane helix</keyword>
<keyword evidence="1" id="KW-0812">Transmembrane</keyword>
<name>A0A7S3M663_9STRA</name>